<dbReference type="PANTHER" id="PTHR23429:SF0">
    <property type="entry name" value="GLUCOSE-6-PHOSPHATE 1-DEHYDROGENASE"/>
    <property type="match status" value="1"/>
</dbReference>
<dbReference type="InterPro" id="IPR001282">
    <property type="entry name" value="G6P_DH"/>
</dbReference>
<dbReference type="InterPro" id="IPR019796">
    <property type="entry name" value="G6P_DH_AS"/>
</dbReference>
<dbReference type="PANTHER" id="PTHR23429">
    <property type="entry name" value="GLUCOSE-6-PHOSPHATE 1-DEHYDROGENASE G6PD"/>
    <property type="match status" value="1"/>
</dbReference>
<comment type="function">
    <text evidence="7">Catalyzes the oxidation of glucose 6-phosphate to 6-phosphogluconolactone.</text>
</comment>
<dbReference type="HAMAP" id="MF_00966">
    <property type="entry name" value="G6PD"/>
    <property type="match status" value="1"/>
</dbReference>
<organism evidence="10 11">
    <name type="scientific">Nannocystis pusilla</name>
    <dbReference type="NCBI Taxonomy" id="889268"/>
    <lineage>
        <taxon>Bacteria</taxon>
        <taxon>Pseudomonadati</taxon>
        <taxon>Myxococcota</taxon>
        <taxon>Polyangia</taxon>
        <taxon>Nannocystales</taxon>
        <taxon>Nannocystaceae</taxon>
        <taxon>Nannocystis</taxon>
    </lineage>
</organism>
<dbReference type="Gene3D" id="3.40.50.720">
    <property type="entry name" value="NAD(P)-binding Rossmann-like Domain"/>
    <property type="match status" value="1"/>
</dbReference>
<feature type="domain" description="Glucose-6-phosphate dehydrogenase C-terminal" evidence="9">
    <location>
        <begin position="196"/>
        <end position="508"/>
    </location>
</feature>
<dbReference type="PIRSF" id="PIRSF000110">
    <property type="entry name" value="G6PD"/>
    <property type="match status" value="1"/>
</dbReference>
<dbReference type="Gene3D" id="3.30.360.10">
    <property type="entry name" value="Dihydrodipicolinate Reductase, domain 2"/>
    <property type="match status" value="1"/>
</dbReference>
<dbReference type="EC" id="1.1.1.49" evidence="7"/>
<evidence type="ECO:0000256" key="1">
    <source>
        <dbReference type="ARBA" id="ARBA00004937"/>
    </source>
</evidence>
<evidence type="ECO:0000313" key="10">
    <source>
        <dbReference type="EMBL" id="MBZ5707727.1"/>
    </source>
</evidence>
<evidence type="ECO:0000256" key="6">
    <source>
        <dbReference type="ARBA" id="ARBA00023277"/>
    </source>
</evidence>
<dbReference type="PRINTS" id="PR00079">
    <property type="entry name" value="G6PDHDRGNASE"/>
</dbReference>
<dbReference type="SUPFAM" id="SSF55347">
    <property type="entry name" value="Glyceraldehyde-3-phosphate dehydrogenase-like, C-terminal domain"/>
    <property type="match status" value="1"/>
</dbReference>
<keyword evidence="6 7" id="KW-0119">Carbohydrate metabolism</keyword>
<feature type="binding site" evidence="7">
    <location>
        <position position="346"/>
    </location>
    <ligand>
        <name>substrate</name>
    </ligand>
</feature>
<evidence type="ECO:0000313" key="11">
    <source>
        <dbReference type="Proteomes" id="UP001139031"/>
    </source>
</evidence>
<feature type="binding site" evidence="7">
    <location>
        <position position="221"/>
    </location>
    <ligand>
        <name>substrate</name>
    </ligand>
</feature>
<feature type="binding site" evidence="7">
    <location>
        <position position="183"/>
    </location>
    <ligand>
        <name>substrate</name>
    </ligand>
</feature>
<dbReference type="EMBL" id="JAIRAU010000001">
    <property type="protein sequence ID" value="MBZ5707727.1"/>
    <property type="molecule type" value="Genomic_DNA"/>
</dbReference>
<sequence length="511" mass="56886">MSSTSAKPPAHVVIFGASGDLTLRKLMPALTSLAARGRPQGGFHVLGVARRPLDDEAYRQQIREAMPEEQRADFDALAPRVHYLPGDVGVPEDLARLSQRLDELPGGREAGRLFYLSLKPELFAPTVALLAVGGLLHVRADDKCAWRRVVVEKPFGHDLASAAALNRQLHESLREEQIYRIDHYLGKETVQNLLGFRFHNAIFEPLWNRHHVEHVQVTVAEDLGMERGRAAYYDSTGALRDMLQNHMLQVLALAMMEPPSSLDAAAIRGQKVQFLRSLHAPGPEHALRYSVRGQYAAGEVGGKKVPGYHDEGGVPAGSRTETFVAIRAECDSWRWGGVPILLRHGKRMPKKFTEVRIQFRVPPVQLFNRPEGLSDDEFRERLRHGDLCQIRPNALTVSIQPREAIRLSFGVKRPGSAMVMAPAELDFDYRERFGDRTAPAYERLLLDALIGDQTLFLHADEIEASWRFADAFRGAWDGPDAPPPVDYPAGSWGPAEADKLFNGCEGGWSEG</sequence>
<proteinExistence type="inferred from homology"/>
<reference evidence="10" key="1">
    <citation type="submission" date="2021-08" db="EMBL/GenBank/DDBJ databases">
        <authorList>
            <person name="Stevens D.C."/>
        </authorList>
    </citation>
    <scope>NUCLEOTIDE SEQUENCE</scope>
    <source>
        <strain evidence="10">DSM 53165</strain>
    </source>
</reference>
<dbReference type="PROSITE" id="PS00069">
    <property type="entry name" value="G6P_DEHYDROGENASE"/>
    <property type="match status" value="1"/>
</dbReference>
<dbReference type="RefSeq" id="WP_224189490.1">
    <property type="nucleotide sequence ID" value="NZ_JAIRAU010000001.1"/>
</dbReference>
<keyword evidence="5 7" id="KW-0560">Oxidoreductase</keyword>
<keyword evidence="4 7" id="KW-0521">NADP</keyword>
<dbReference type="InterPro" id="IPR022674">
    <property type="entry name" value="G6P_DH_NAD-bd"/>
</dbReference>
<feature type="binding site" evidence="7">
    <location>
        <begin position="87"/>
        <end position="88"/>
    </location>
    <ligand>
        <name>NADP(+)</name>
        <dbReference type="ChEBI" id="CHEBI:58349"/>
    </ligand>
</feature>
<accession>A0ABS7THM6</accession>
<evidence type="ECO:0000259" key="9">
    <source>
        <dbReference type="Pfam" id="PF02781"/>
    </source>
</evidence>
<name>A0ABS7THM6_9BACT</name>
<dbReference type="SUPFAM" id="SSF51735">
    <property type="entry name" value="NAD(P)-binding Rossmann-fold domains"/>
    <property type="match status" value="1"/>
</dbReference>
<feature type="binding site" evidence="7">
    <location>
        <position position="351"/>
    </location>
    <ligand>
        <name>substrate</name>
    </ligand>
</feature>
<evidence type="ECO:0000256" key="7">
    <source>
        <dbReference type="HAMAP-Rule" id="MF_00966"/>
    </source>
</evidence>
<dbReference type="NCBIfam" id="TIGR00871">
    <property type="entry name" value="zwf"/>
    <property type="match status" value="1"/>
</dbReference>
<feature type="binding site" evidence="7">
    <location>
        <position position="50"/>
    </location>
    <ligand>
        <name>NADP(+)</name>
        <dbReference type="ChEBI" id="CHEBI:58349"/>
    </ligand>
</feature>
<comment type="caution">
    <text evidence="7">Lacks conserved residue(s) required for the propagation of feature annotation.</text>
</comment>
<evidence type="ECO:0000256" key="5">
    <source>
        <dbReference type="ARBA" id="ARBA00023002"/>
    </source>
</evidence>
<dbReference type="Proteomes" id="UP001139031">
    <property type="component" value="Unassembled WGS sequence"/>
</dbReference>
<dbReference type="InterPro" id="IPR036291">
    <property type="entry name" value="NAD(P)-bd_dom_sf"/>
</dbReference>
<comment type="catalytic activity">
    <reaction evidence="7">
        <text>D-glucose 6-phosphate + NADP(+) = 6-phospho-D-glucono-1,5-lactone + NADPH + H(+)</text>
        <dbReference type="Rhea" id="RHEA:15841"/>
        <dbReference type="ChEBI" id="CHEBI:15378"/>
        <dbReference type="ChEBI" id="CHEBI:57783"/>
        <dbReference type="ChEBI" id="CHEBI:57955"/>
        <dbReference type="ChEBI" id="CHEBI:58349"/>
        <dbReference type="ChEBI" id="CHEBI:61548"/>
        <dbReference type="EC" id="1.1.1.49"/>
    </reaction>
</comment>
<evidence type="ECO:0000256" key="2">
    <source>
        <dbReference type="ARBA" id="ARBA00009975"/>
    </source>
</evidence>
<feature type="binding site" evidence="7">
    <location>
        <position position="241"/>
    </location>
    <ligand>
        <name>substrate</name>
    </ligand>
</feature>
<comment type="similarity">
    <text evidence="2 7">Belongs to the glucose-6-phosphate dehydrogenase family.</text>
</comment>
<feature type="binding site" evidence="7">
    <location>
        <position position="187"/>
    </location>
    <ligand>
        <name>substrate</name>
    </ligand>
</feature>
<comment type="caution">
    <text evidence="10">The sequence shown here is derived from an EMBL/GenBank/DDBJ whole genome shotgun (WGS) entry which is preliminary data.</text>
</comment>
<comment type="pathway">
    <text evidence="1 7">Carbohydrate degradation; pentose phosphate pathway; D-ribulose 5-phosphate from D-glucose 6-phosphate (oxidative stage): step 1/3.</text>
</comment>
<evidence type="ECO:0000259" key="8">
    <source>
        <dbReference type="Pfam" id="PF00479"/>
    </source>
</evidence>
<gene>
    <name evidence="7 10" type="primary">zwf</name>
    <name evidence="10" type="ORF">K7C98_00550</name>
</gene>
<dbReference type="Pfam" id="PF02781">
    <property type="entry name" value="G6PD_C"/>
    <property type="match status" value="1"/>
</dbReference>
<dbReference type="Pfam" id="PF00479">
    <property type="entry name" value="G6PD_N"/>
    <property type="match status" value="1"/>
</dbReference>
<feature type="domain" description="Glucose-6-phosphate dehydrogenase NAD-binding" evidence="8">
    <location>
        <begin position="13"/>
        <end position="192"/>
    </location>
</feature>
<evidence type="ECO:0000256" key="4">
    <source>
        <dbReference type="ARBA" id="ARBA00022857"/>
    </source>
</evidence>
<keyword evidence="11" id="KW-1185">Reference proteome</keyword>
<protein>
    <recommendedName>
        <fullName evidence="7">Glucose-6-phosphate 1-dehydrogenase</fullName>
        <shortName evidence="7">G6PD</shortName>
        <ecNumber evidence="7">1.1.1.49</ecNumber>
    </recommendedName>
</protein>
<evidence type="ECO:0000256" key="3">
    <source>
        <dbReference type="ARBA" id="ARBA00022526"/>
    </source>
</evidence>
<dbReference type="InterPro" id="IPR022675">
    <property type="entry name" value="G6P_DH_C"/>
</dbReference>
<keyword evidence="3 7" id="KW-0313">Glucose metabolism</keyword>
<feature type="binding site" evidence="7">
    <location>
        <position position="153"/>
    </location>
    <ligand>
        <name>NADP(+)</name>
        <dbReference type="ChEBI" id="CHEBI:58349"/>
    </ligand>
</feature>
<feature type="active site" description="Proton acceptor" evidence="7">
    <location>
        <position position="246"/>
    </location>
</feature>